<keyword evidence="1" id="KW-0732">Signal</keyword>
<feature type="signal peptide" evidence="1">
    <location>
        <begin position="1"/>
        <end position="21"/>
    </location>
</feature>
<evidence type="ECO:0000256" key="1">
    <source>
        <dbReference type="SAM" id="SignalP"/>
    </source>
</evidence>
<comment type="caution">
    <text evidence="2">The sequence shown here is derived from an EMBL/GenBank/DDBJ whole genome shotgun (WGS) entry which is preliminary data.</text>
</comment>
<evidence type="ECO:0000313" key="2">
    <source>
        <dbReference type="EMBL" id="MDE5418018.1"/>
    </source>
</evidence>
<protein>
    <recommendedName>
        <fullName evidence="4">Outer membrane protein beta-barrel domain-containing protein</fullName>
    </recommendedName>
</protein>
<keyword evidence="3" id="KW-1185">Reference proteome</keyword>
<name>A0ABT5VU47_9BACT</name>
<evidence type="ECO:0000313" key="3">
    <source>
        <dbReference type="Proteomes" id="UP001528920"/>
    </source>
</evidence>
<gene>
    <name evidence="2" type="ORF">L3049_08355</name>
</gene>
<sequence>MKKLMLLITVLLLGANSNLSAQEKFLEGEVSYKSSQNTYVKFLSTENISIGDTLFIQQESGLTPVLVVNNKSSVSVIAKSIGSISLQKGDKIIANLPEKKENIEDVVLTKDPDYITEIGEEVAPVKPLKQPTNQQEKIRGKLSVSSYSNLSSSSDNSNTRMRYGFSMDAKNINNSKISAETNIRFSHNSGEWDEVKDDVFNALKIYNLALRYDANESTSIWLGRKINQKVSNVGAIDGVQVEKRFGNFSLGAIAGSRPDYENYSFNFDLMQFGGYLEHRINNQVGSMQNTISFFEQKYNSNTDRRFAYYQHSNSLLKNLFFFASFEVDLYKLEEEKSKNTFDLTSMYLSMRYRISKQLSLSGSFDRRKNVIYYETFKSLAFQILENETRQGIRFRVNYRPTNRLSFGGKIGFRSRKAELEDSKNYYAYVSYRNIPGINSNATLSTAILQTHYLDGMVYKLRLSRDLIPGKLFAGLNYSYVDYQYKYNNSELLQHIGEVNLSWRINKKFSLSANYEGTFESEQNSSRLYLNLIKRF</sequence>
<reference evidence="2 3" key="1">
    <citation type="submission" date="2022-01" db="EMBL/GenBank/DDBJ databases">
        <title>Labilibaculum sp. nov, a marine bacterium isolated from Antarctica.</title>
        <authorList>
            <person name="Dai W."/>
        </authorList>
    </citation>
    <scope>NUCLEOTIDE SEQUENCE [LARGE SCALE GENOMIC DNA]</scope>
    <source>
        <strain evidence="2 3">DW002</strain>
    </source>
</reference>
<dbReference type="RefSeq" id="WP_275109353.1">
    <property type="nucleotide sequence ID" value="NZ_JAKJSC010000001.1"/>
</dbReference>
<dbReference type="Proteomes" id="UP001528920">
    <property type="component" value="Unassembled WGS sequence"/>
</dbReference>
<feature type="chain" id="PRO_5045328745" description="Outer membrane protein beta-barrel domain-containing protein" evidence="1">
    <location>
        <begin position="22"/>
        <end position="535"/>
    </location>
</feature>
<proteinExistence type="predicted"/>
<dbReference type="EMBL" id="JAKJSC010000001">
    <property type="protein sequence ID" value="MDE5418018.1"/>
    <property type="molecule type" value="Genomic_DNA"/>
</dbReference>
<dbReference type="SUPFAM" id="SSF56935">
    <property type="entry name" value="Porins"/>
    <property type="match status" value="1"/>
</dbReference>
<evidence type="ECO:0008006" key="4">
    <source>
        <dbReference type="Google" id="ProtNLM"/>
    </source>
</evidence>
<organism evidence="2 3">
    <name type="scientific">Paralabilibaculum antarcticum</name>
    <dbReference type="NCBI Taxonomy" id="2912572"/>
    <lineage>
        <taxon>Bacteria</taxon>
        <taxon>Pseudomonadati</taxon>
        <taxon>Bacteroidota</taxon>
        <taxon>Bacteroidia</taxon>
        <taxon>Marinilabiliales</taxon>
        <taxon>Marinifilaceae</taxon>
        <taxon>Paralabilibaculum</taxon>
    </lineage>
</organism>
<accession>A0ABT5VU47</accession>